<dbReference type="AlphaFoldDB" id="A0A096B7W6"/>
<feature type="compositionally biased region" description="Polar residues" evidence="1">
    <location>
        <begin position="66"/>
        <end position="76"/>
    </location>
</feature>
<evidence type="ECO:0000313" key="2">
    <source>
        <dbReference type="EMBL" id="KGF55150.1"/>
    </source>
</evidence>
<evidence type="ECO:0008006" key="4">
    <source>
        <dbReference type="Google" id="ProtNLM"/>
    </source>
</evidence>
<reference evidence="2 3" key="1">
    <citation type="submission" date="2011-08" db="EMBL/GenBank/DDBJ databases">
        <title>The Genome Sequence of Clostridium orbiscindens 1_3_50AFAA.</title>
        <authorList>
            <consortium name="The Broad Institute Genome Sequencing Platform"/>
            <person name="Earl A."/>
            <person name="Ward D."/>
            <person name="Feldgarden M."/>
            <person name="Gevers D."/>
            <person name="Daigneault M."/>
            <person name="Strauss J."/>
            <person name="Allen-Vercoe E."/>
            <person name="Young S.K."/>
            <person name="Zeng Q."/>
            <person name="Gargeya S."/>
            <person name="Fitzgerald M."/>
            <person name="Haas B."/>
            <person name="Abouelleil A."/>
            <person name="Alvarado L."/>
            <person name="Arachchi H.M."/>
            <person name="Berlin A."/>
            <person name="Brown A."/>
            <person name="Chapman S.B."/>
            <person name="Chen Z."/>
            <person name="Dunbar C."/>
            <person name="Freedman E."/>
            <person name="Gearin G."/>
            <person name="Gellesch M."/>
            <person name="Goldberg J."/>
            <person name="Griggs A."/>
            <person name="Gujja S."/>
            <person name="Heiman D."/>
            <person name="Howarth C."/>
            <person name="Larson L."/>
            <person name="Lui A."/>
            <person name="MacDonald P.J.P."/>
            <person name="Montmayeur A."/>
            <person name="Murphy C."/>
            <person name="Neiman D."/>
            <person name="Pearson M."/>
            <person name="Priest M."/>
            <person name="Roberts A."/>
            <person name="Saif S."/>
            <person name="Shea T."/>
            <person name="Shenoy N."/>
            <person name="Sisk P."/>
            <person name="Stolte C."/>
            <person name="Sykes S."/>
            <person name="Wortman J."/>
            <person name="Nusbaum C."/>
            <person name="Birren B."/>
        </authorList>
    </citation>
    <scope>NUCLEOTIDE SEQUENCE [LARGE SCALE GENOMIC DNA]</scope>
    <source>
        <strain evidence="2 3">1_3_50AFAA</strain>
    </source>
</reference>
<keyword evidence="3" id="KW-1185">Reference proteome</keyword>
<organism evidence="2 3">
    <name type="scientific">Flavonifractor plautii 1_3_50AFAA</name>
    <dbReference type="NCBI Taxonomy" id="742738"/>
    <lineage>
        <taxon>Bacteria</taxon>
        <taxon>Bacillati</taxon>
        <taxon>Bacillota</taxon>
        <taxon>Clostridia</taxon>
        <taxon>Eubacteriales</taxon>
        <taxon>Oscillospiraceae</taxon>
        <taxon>Flavonifractor</taxon>
    </lineage>
</organism>
<dbReference type="HOGENOM" id="CLU_084178_0_0_9"/>
<sequence>MAGKKGSRSSKTAHVLNLLSGGEAPEVPEQRPAAGTERTEEPQAGPTPPPPPRERPILPPIVEVARTNSEALSETIRSALEKELEEEQAQERALERAEEAGEEHAAQPAAEPPEESERPDDPAEPLPPSAPMPPKASPMQEQKPVEQGLPDGAEWVNVMLGLVEEKAERYVKMFGLCPCPRCVADVKALALTRLPAKYVVLPAEHKKPMLSLYQARYDGDVTTQVIYACKAVMDAPRHGAAQPGPARPGLASDRG</sequence>
<feature type="compositionally biased region" description="Basic and acidic residues" evidence="1">
    <location>
        <begin position="89"/>
        <end position="105"/>
    </location>
</feature>
<protein>
    <recommendedName>
        <fullName evidence="4">Late competence development protein ComFB</fullName>
    </recommendedName>
</protein>
<dbReference type="InterPro" id="IPR019657">
    <property type="entry name" value="ComFB"/>
</dbReference>
<gene>
    <name evidence="2" type="ORF">HMPREF9460_02217</name>
</gene>
<dbReference type="PATRIC" id="fig|742738.3.peg.2280"/>
<feature type="compositionally biased region" description="Pro residues" evidence="1">
    <location>
        <begin position="124"/>
        <end position="136"/>
    </location>
</feature>
<proteinExistence type="predicted"/>
<evidence type="ECO:0000256" key="1">
    <source>
        <dbReference type="SAM" id="MobiDB-lite"/>
    </source>
</evidence>
<dbReference type="Proteomes" id="UP000029585">
    <property type="component" value="Unassembled WGS sequence"/>
</dbReference>
<dbReference type="Pfam" id="PF10719">
    <property type="entry name" value="ComFB"/>
    <property type="match status" value="1"/>
</dbReference>
<dbReference type="RefSeq" id="WP_044941259.1">
    <property type="nucleotide sequence ID" value="NZ_KN174163.1"/>
</dbReference>
<comment type="caution">
    <text evidence="2">The sequence shown here is derived from an EMBL/GenBank/DDBJ whole genome shotgun (WGS) entry which is preliminary data.</text>
</comment>
<feature type="region of interest" description="Disordered" evidence="1">
    <location>
        <begin position="1"/>
        <end position="146"/>
    </location>
</feature>
<accession>A0A096B7W6</accession>
<evidence type="ECO:0000313" key="3">
    <source>
        <dbReference type="Proteomes" id="UP000029585"/>
    </source>
</evidence>
<dbReference type="EMBL" id="ADLO01000063">
    <property type="protein sequence ID" value="KGF55150.1"/>
    <property type="molecule type" value="Genomic_DNA"/>
</dbReference>
<dbReference type="eggNOG" id="ENOG503389H">
    <property type="taxonomic scope" value="Bacteria"/>
</dbReference>
<name>A0A096B7W6_FLAPL</name>